<sequence length="75" mass="8906">MKEKEVRLHEGASSEGYLAHIFRRMAKELFNEDVGVLTYRILKNKNFQEVTLERDREVLLSFEVAYGFRKIQKLS</sequence>
<name>L5LIJ8_MYODS</name>
<evidence type="ECO:0000313" key="2">
    <source>
        <dbReference type="Proteomes" id="UP000010556"/>
    </source>
</evidence>
<dbReference type="InterPro" id="IPR009016">
    <property type="entry name" value="Fe_hydrogenase"/>
</dbReference>
<reference evidence="2" key="1">
    <citation type="journal article" date="2013" name="Science">
        <title>Comparative analysis of bat genomes provides insight into the evolution of flight and immunity.</title>
        <authorList>
            <person name="Zhang G."/>
            <person name="Cowled C."/>
            <person name="Shi Z."/>
            <person name="Huang Z."/>
            <person name="Bishop-Lilly K.A."/>
            <person name="Fang X."/>
            <person name="Wynne J.W."/>
            <person name="Xiong Z."/>
            <person name="Baker M.L."/>
            <person name="Zhao W."/>
            <person name="Tachedjian M."/>
            <person name="Zhu Y."/>
            <person name="Zhou P."/>
            <person name="Jiang X."/>
            <person name="Ng J."/>
            <person name="Yang L."/>
            <person name="Wu L."/>
            <person name="Xiao J."/>
            <person name="Feng Y."/>
            <person name="Chen Y."/>
            <person name="Sun X."/>
            <person name="Zhang Y."/>
            <person name="Marsh G.A."/>
            <person name="Crameri G."/>
            <person name="Broder C.C."/>
            <person name="Frey K.G."/>
            <person name="Wang L.F."/>
            <person name="Wang J."/>
        </authorList>
    </citation>
    <scope>NUCLEOTIDE SEQUENCE [LARGE SCALE GENOMIC DNA]</scope>
</reference>
<organism evidence="1 2">
    <name type="scientific">Myotis davidii</name>
    <name type="common">David's myotis</name>
    <dbReference type="NCBI Taxonomy" id="225400"/>
    <lineage>
        <taxon>Eukaryota</taxon>
        <taxon>Metazoa</taxon>
        <taxon>Chordata</taxon>
        <taxon>Craniata</taxon>
        <taxon>Vertebrata</taxon>
        <taxon>Euteleostomi</taxon>
        <taxon>Mammalia</taxon>
        <taxon>Eutheria</taxon>
        <taxon>Laurasiatheria</taxon>
        <taxon>Chiroptera</taxon>
        <taxon>Yangochiroptera</taxon>
        <taxon>Vespertilionidae</taxon>
        <taxon>Myotis</taxon>
    </lineage>
</organism>
<gene>
    <name evidence="1" type="ORF">MDA_GLEAN10001345</name>
</gene>
<dbReference type="AlphaFoldDB" id="L5LIJ8"/>
<dbReference type="SUPFAM" id="SSF53920">
    <property type="entry name" value="Fe-only hydrogenase"/>
    <property type="match status" value="1"/>
</dbReference>
<dbReference type="Proteomes" id="UP000010556">
    <property type="component" value="Unassembled WGS sequence"/>
</dbReference>
<dbReference type="EMBL" id="KB111233">
    <property type="protein sequence ID" value="ELK26144.1"/>
    <property type="molecule type" value="Genomic_DNA"/>
</dbReference>
<proteinExistence type="predicted"/>
<protein>
    <submittedName>
        <fullName evidence="1">Nuclear prelamin A recognition factor</fullName>
    </submittedName>
</protein>
<keyword evidence="2" id="KW-1185">Reference proteome</keyword>
<accession>L5LIJ8</accession>
<dbReference type="PANTHER" id="PTHR11615">
    <property type="entry name" value="NITRATE, FORMATE, IRON DEHYDROGENASE"/>
    <property type="match status" value="1"/>
</dbReference>
<dbReference type="Gene3D" id="3.40.950.10">
    <property type="entry name" value="Fe-only Hydrogenase (Larger Subunit), Chain L, domain 3"/>
    <property type="match status" value="1"/>
</dbReference>
<evidence type="ECO:0000313" key="1">
    <source>
        <dbReference type="EMBL" id="ELK26144.1"/>
    </source>
</evidence>
<dbReference type="InterPro" id="IPR050340">
    <property type="entry name" value="Cytosolic_Fe-S_CAF"/>
</dbReference>